<dbReference type="GeneID" id="90611239"/>
<proteinExistence type="predicted"/>
<keyword evidence="2" id="KW-1185">Reference proteome</keyword>
<name>A0A2G1W0A4_9BACT</name>
<accession>A0A2G1W0A4</accession>
<reference evidence="1 2" key="1">
    <citation type="submission" date="2017-06" db="EMBL/GenBank/DDBJ databases">
        <title>Description of Rhodopirellula bahusiensis sp. nov.</title>
        <authorList>
            <person name="Kizina J."/>
            <person name="Harder J."/>
        </authorList>
    </citation>
    <scope>NUCLEOTIDE SEQUENCE [LARGE SCALE GENOMIC DNA]</scope>
    <source>
        <strain evidence="1 2">SWK21</strain>
    </source>
</reference>
<sequence>MNHPHQQFQNMAINIVAPHLARALGVSLDHVRQCPDAVGLPGKQALVFEVYRGGQWHKVEKPQRDVSRDL</sequence>
<protein>
    <submittedName>
        <fullName evidence="1">Uncharacterized protein</fullName>
    </submittedName>
</protein>
<dbReference type="AlphaFoldDB" id="A0A2G1W0A4"/>
<dbReference type="OrthoDB" id="9782022at2"/>
<dbReference type="Proteomes" id="UP000225740">
    <property type="component" value="Unassembled WGS sequence"/>
</dbReference>
<dbReference type="RefSeq" id="WP_143549331.1">
    <property type="nucleotide sequence ID" value="NZ_NIZW01000026.1"/>
</dbReference>
<evidence type="ECO:0000313" key="2">
    <source>
        <dbReference type="Proteomes" id="UP000225740"/>
    </source>
</evidence>
<dbReference type="EMBL" id="NIZW01000026">
    <property type="protein sequence ID" value="PHQ32447.1"/>
    <property type="molecule type" value="Genomic_DNA"/>
</dbReference>
<organism evidence="1 2">
    <name type="scientific">Rhodopirellula bahusiensis</name>
    <dbReference type="NCBI Taxonomy" id="2014065"/>
    <lineage>
        <taxon>Bacteria</taxon>
        <taxon>Pseudomonadati</taxon>
        <taxon>Planctomycetota</taxon>
        <taxon>Planctomycetia</taxon>
        <taxon>Pirellulales</taxon>
        <taxon>Pirellulaceae</taxon>
        <taxon>Rhodopirellula</taxon>
    </lineage>
</organism>
<evidence type="ECO:0000313" key="1">
    <source>
        <dbReference type="EMBL" id="PHQ32447.1"/>
    </source>
</evidence>
<comment type="caution">
    <text evidence="1">The sequence shown here is derived from an EMBL/GenBank/DDBJ whole genome shotgun (WGS) entry which is preliminary data.</text>
</comment>
<gene>
    <name evidence="1" type="ORF">CEE69_25295</name>
</gene>